<accession>A0A8S5MCV6</accession>
<protein>
    <submittedName>
        <fullName evidence="1">Uncharacterized protein</fullName>
    </submittedName>
</protein>
<evidence type="ECO:0000313" key="1">
    <source>
        <dbReference type="EMBL" id="DAD80141.1"/>
    </source>
</evidence>
<reference evidence="1" key="1">
    <citation type="journal article" date="2021" name="Proc. Natl. Acad. Sci. U.S.A.">
        <title>A Catalog of Tens of Thousands of Viruses from Human Metagenomes Reveals Hidden Associations with Chronic Diseases.</title>
        <authorList>
            <person name="Tisza M.J."/>
            <person name="Buck C.B."/>
        </authorList>
    </citation>
    <scope>NUCLEOTIDE SEQUENCE</scope>
    <source>
        <strain evidence="1">Ct7Kl21</strain>
    </source>
</reference>
<proteinExistence type="predicted"/>
<dbReference type="EMBL" id="BK014880">
    <property type="protein sequence ID" value="DAD80141.1"/>
    <property type="molecule type" value="Genomic_DNA"/>
</dbReference>
<organism evidence="1">
    <name type="scientific">Podoviridae sp. ct7Kl21</name>
    <dbReference type="NCBI Taxonomy" id="2826541"/>
    <lineage>
        <taxon>Viruses</taxon>
        <taxon>Duplodnaviria</taxon>
        <taxon>Heunggongvirae</taxon>
        <taxon>Uroviricota</taxon>
        <taxon>Caudoviricetes</taxon>
    </lineage>
</organism>
<sequence length="64" mass="7439">MENETRECYYDVSYQREKNGPVGALRRAELHSVADWLKENEGRLQFVIIMQMPGSPEGLPDREV</sequence>
<name>A0A8S5MCV6_9CAUD</name>